<reference evidence="2 3" key="1">
    <citation type="submission" date="2020-08" db="EMBL/GenBank/DDBJ databases">
        <title>Exploring microbial biodiversity for novel pathways involved in the catabolism of aromatic compounds derived from lignin.</title>
        <authorList>
            <person name="Elkins J."/>
        </authorList>
    </citation>
    <scope>NUCLEOTIDE SEQUENCE [LARGE SCALE GENOMIC DNA]</scope>
    <source>
        <strain evidence="2 3">B1D3A</strain>
    </source>
</reference>
<gene>
    <name evidence="2" type="ORF">HNP60_000409</name>
</gene>
<sequence length="59" mass="6189">MKGKLPMMAIFAVPTALAALSLVGLVSALTGDGLRDAISWATLAMPLAAVFWAMRARRS</sequence>
<feature type="transmembrane region" description="Helical" evidence="1">
    <location>
        <begin position="38"/>
        <end position="54"/>
    </location>
</feature>
<protein>
    <submittedName>
        <fullName evidence="2">Uncharacterized protein</fullName>
    </submittedName>
</protein>
<evidence type="ECO:0000313" key="3">
    <source>
        <dbReference type="Proteomes" id="UP001138540"/>
    </source>
</evidence>
<keyword evidence="1" id="KW-0812">Transmembrane</keyword>
<comment type="caution">
    <text evidence="2">The sequence shown here is derived from an EMBL/GenBank/DDBJ whole genome shotgun (WGS) entry which is preliminary data.</text>
</comment>
<keyword evidence="3" id="KW-1185">Reference proteome</keyword>
<dbReference type="EMBL" id="JACHKA010000001">
    <property type="protein sequence ID" value="MBB5984435.1"/>
    <property type="molecule type" value="Genomic_DNA"/>
</dbReference>
<dbReference type="RefSeq" id="WP_184149574.1">
    <property type="nucleotide sequence ID" value="NZ_JACHKA010000001.1"/>
</dbReference>
<keyword evidence="1" id="KW-1133">Transmembrane helix</keyword>
<proteinExistence type="predicted"/>
<name>A0ABR6NAZ1_9SPHN</name>
<evidence type="ECO:0000256" key="1">
    <source>
        <dbReference type="SAM" id="Phobius"/>
    </source>
</evidence>
<evidence type="ECO:0000313" key="2">
    <source>
        <dbReference type="EMBL" id="MBB5984435.1"/>
    </source>
</evidence>
<organism evidence="2 3">
    <name type="scientific">Sphingobium lignivorans</name>
    <dbReference type="NCBI Taxonomy" id="2735886"/>
    <lineage>
        <taxon>Bacteria</taxon>
        <taxon>Pseudomonadati</taxon>
        <taxon>Pseudomonadota</taxon>
        <taxon>Alphaproteobacteria</taxon>
        <taxon>Sphingomonadales</taxon>
        <taxon>Sphingomonadaceae</taxon>
        <taxon>Sphingobium</taxon>
    </lineage>
</organism>
<accession>A0ABR6NAZ1</accession>
<keyword evidence="1" id="KW-0472">Membrane</keyword>
<dbReference type="Proteomes" id="UP001138540">
    <property type="component" value="Unassembled WGS sequence"/>
</dbReference>